<dbReference type="GO" id="GO:0007035">
    <property type="term" value="P:vacuolar acidification"/>
    <property type="evidence" value="ECO:0007669"/>
    <property type="project" value="TreeGrafter"/>
</dbReference>
<dbReference type="PANTHER" id="PTHR13950:SF9">
    <property type="entry name" value="RABCONNECTIN-3A"/>
    <property type="match status" value="1"/>
</dbReference>
<evidence type="ECO:0000313" key="3">
    <source>
        <dbReference type="EMBL" id="GAC74033.1"/>
    </source>
</evidence>
<dbReference type="STRING" id="1151754.M9MD22"/>
<gene>
    <name evidence="3" type="ORF">PANT_9d00393</name>
</gene>
<dbReference type="InterPro" id="IPR036322">
    <property type="entry name" value="WD40_repeat_dom_sf"/>
</dbReference>
<sequence length="1487" mass="163141">MLPQTPPAAFARPSQVILGSVARHEAPSPSAAQKLERTASLPRDHIAILEGRQARDSLTAQASFDQVCILSRDQRFDQALPFWDAFSGSQDFDRCISCIAIGLSVDQDHILLAAAMDHRIAVWYAPATASSSSRRWKVHSTLTVQEGVVTTLDIFNGQLLSGSTTSLVLWRLDSSDIPIWRRFWTRSVPAPIALARFSPDATSIAAIAKGGQNILIWQHQPRSTRPPVLQQRLYHARSVNTFVWRQPPEPNSQTDVLISYASDGAARIWAPVIDEPTQLRLWCSVEGPTNAAAANHAPSADSQNGFETFYLDPYILSAALRLNLSILQREMQMVDLGLGSSAQLDAHKAEIDMDLKRTRIHRLEQLANETPDMLVSFDADGFMTLTAVANIDRRPPTLLQAFTVLRIPSALPSNLGTVCMAKLLPLHVTPDSASDAPMLTLHLQFKGGQSLTYAINPATFFDGRGSGITLDTCHPCAPPALPNASPTQRRTHASRIERLTRSADGNHLISSSRAESISWSLDASTSQLQFNGTVQDAVKSASSSDASLTAYLFANGSGTLRRATDGAKVQFACEPDVQSLVLASLDGDDILVATSDTGVVLSWKIESSHYLRLGPKHESRLFGEDAPSRRLAVVQSAADSCSQQTNLALVSSDTSGLVEVRTAQADTTTKLRWVVKASFSQASLPPKLISCSSEGLIALLYCDDQEVQTLVILNPKTASFNSGQEHRHCFESAERIIALDWSPSTRSTGALAVVFEHHVRVLCPGRISMFDELDEGMRTSWQELVRFDLRSCTPSSIRAACWLNSEQLVVASGSVLYVNGPWINSSMQETAKQETKHLAELLAEVGGPVVQYHPAFLLQCAQWGKMSVAKAIIGNLEKATLGCNKDEVAGTWDYEEIPIHQVLQNDASGAGSKAAVSDNRRDRRSNVFDDDLNFDAQADEDPFAAARIEKLAQILQDIHPPHLTPADLGTLVSIVKMIGETVREHRTLDASGIRYFIALRHMTNGRASTKPDSTASRAGLGYRDFSWALHSENQETLLACVEQAYGNKLDWSAARATGIFAWLKNSQLVRSQAEAVARAQFMSSEDRDPVKCSLLYYALGKHKVVQGLWRQAVWHPEQKKMLTFLAKDFDEERWRTAAQKNAFALLSQRRYEFAASFFMLGDSLRDAVNVCVRNMDDLALAIALARIKEGGDEGPVFRDLLLTRVLPLAFERGDRWMGSWAFWMLKRRDLAVRIIVTPLRDLLADPGVASLVKAGTACGDDNHNDPALALLFSQLRSKSLQTIKGLYDIPEKKVFDFVLTTNTALCRMGCHSLGLSLLRNWQFEPPSVTSASTLFHRVSKHDLHTLSRVDEAMLESPDAAPRQAEHSTLHRRTSQTTMSPPSSPRMARRRSSLLQRRSSIINDLDIASVQSSQTDTAGKLANGLGVVNGDQPQSEEPADANAVRETTSDAAATKDKPKKQGISIFKSAAASNSQQGAQEFDFGSFGF</sequence>
<dbReference type="Gene3D" id="2.130.10.10">
    <property type="entry name" value="YVTN repeat-like/Quinoprotein amine dehydrogenase"/>
    <property type="match status" value="1"/>
</dbReference>
<name>M9MD22_PSEA3</name>
<dbReference type="SUPFAM" id="SSF50978">
    <property type="entry name" value="WD40 repeat-like"/>
    <property type="match status" value="1"/>
</dbReference>
<evidence type="ECO:0000259" key="2">
    <source>
        <dbReference type="Pfam" id="PF12234"/>
    </source>
</evidence>
<feature type="region of interest" description="Disordered" evidence="1">
    <location>
        <begin position="1354"/>
        <end position="1392"/>
    </location>
</feature>
<dbReference type="OrthoDB" id="342131at2759"/>
<dbReference type="EMBL" id="DF196775">
    <property type="protein sequence ID" value="GAC74033.1"/>
    <property type="molecule type" value="Genomic_DNA"/>
</dbReference>
<evidence type="ECO:0000256" key="1">
    <source>
        <dbReference type="SAM" id="MobiDB-lite"/>
    </source>
</evidence>
<dbReference type="SUPFAM" id="SSF69322">
    <property type="entry name" value="Tricorn protease domain 2"/>
    <property type="match status" value="1"/>
</dbReference>
<dbReference type="GO" id="GO:0043291">
    <property type="term" value="C:RAVE complex"/>
    <property type="evidence" value="ECO:0007669"/>
    <property type="project" value="TreeGrafter"/>
</dbReference>
<feature type="region of interest" description="Disordered" evidence="1">
    <location>
        <begin position="1421"/>
        <end position="1459"/>
    </location>
</feature>
<dbReference type="InterPro" id="IPR022033">
    <property type="entry name" value="Rav1p_C"/>
</dbReference>
<evidence type="ECO:0000313" key="4">
    <source>
        <dbReference type="Proteomes" id="UP000011976"/>
    </source>
</evidence>
<proteinExistence type="predicted"/>
<dbReference type="InterPro" id="IPR052208">
    <property type="entry name" value="DmX-like/RAVE_component"/>
</dbReference>
<dbReference type="Pfam" id="PF12234">
    <property type="entry name" value="Rav1p_C"/>
    <property type="match status" value="1"/>
</dbReference>
<accession>M9MD22</accession>
<dbReference type="PANTHER" id="PTHR13950">
    <property type="entry name" value="RABCONNECTIN-RELATED"/>
    <property type="match status" value="1"/>
</dbReference>
<dbReference type="Proteomes" id="UP000011976">
    <property type="component" value="Unassembled WGS sequence"/>
</dbReference>
<protein>
    <submittedName>
        <fullName evidence="3">RAVE (Regulator of V-ATPase assembly) complex subunit RAV1/DMX protein</fullName>
    </submittedName>
</protein>
<organism evidence="3 4">
    <name type="scientific">Pseudozyma antarctica (strain T-34)</name>
    <name type="common">Yeast</name>
    <name type="synonym">Candida antarctica</name>
    <dbReference type="NCBI Taxonomy" id="1151754"/>
    <lineage>
        <taxon>Eukaryota</taxon>
        <taxon>Fungi</taxon>
        <taxon>Dikarya</taxon>
        <taxon>Basidiomycota</taxon>
        <taxon>Ustilaginomycotina</taxon>
        <taxon>Ustilaginomycetes</taxon>
        <taxon>Ustilaginales</taxon>
        <taxon>Ustilaginaceae</taxon>
        <taxon>Moesziomyces</taxon>
    </lineage>
</organism>
<reference evidence="4" key="1">
    <citation type="journal article" date="2013" name="Genome Announc.">
        <title>Genome sequence of the basidiomycetous yeast Pseudozyma antarctica T-34, a producer of the glycolipid biosurfactants mannosylerythritol lipids.</title>
        <authorList>
            <person name="Morita T."/>
            <person name="Koike H."/>
            <person name="Koyama Y."/>
            <person name="Hagiwara H."/>
            <person name="Ito E."/>
            <person name="Fukuoka T."/>
            <person name="Imura T."/>
            <person name="Machida M."/>
            <person name="Kitamoto D."/>
        </authorList>
    </citation>
    <scope>NUCLEOTIDE SEQUENCE [LARGE SCALE GENOMIC DNA]</scope>
    <source>
        <strain evidence="4">T-34</strain>
    </source>
</reference>
<feature type="domain" description="RAVE complex protein Rav1 C-terminal" evidence="2">
    <location>
        <begin position="656"/>
        <end position="1317"/>
    </location>
</feature>
<dbReference type="InterPro" id="IPR015943">
    <property type="entry name" value="WD40/YVTN_repeat-like_dom_sf"/>
</dbReference>